<dbReference type="EnsemblMetazoa" id="PPA37910.1">
    <property type="protein sequence ID" value="PPA37910.1"/>
    <property type="gene ID" value="WBGene00276279"/>
</dbReference>
<reference evidence="2" key="2">
    <citation type="submission" date="2022-06" db="UniProtKB">
        <authorList>
            <consortium name="EnsemblMetazoa"/>
        </authorList>
    </citation>
    <scope>IDENTIFICATION</scope>
    <source>
        <strain evidence="2">PS312</strain>
    </source>
</reference>
<protein>
    <submittedName>
        <fullName evidence="2">Uncharacterized protein</fullName>
    </submittedName>
</protein>
<feature type="compositionally biased region" description="Acidic residues" evidence="1">
    <location>
        <begin position="234"/>
        <end position="243"/>
    </location>
</feature>
<dbReference type="AlphaFoldDB" id="A0A2A6CQT7"/>
<dbReference type="InterPro" id="IPR013087">
    <property type="entry name" value="Znf_C2H2_type"/>
</dbReference>
<name>A0A2A6CQT7_PRIPA</name>
<gene>
    <name evidence="2" type="primary">WBGene00276279</name>
</gene>
<dbReference type="SMART" id="SM00355">
    <property type="entry name" value="ZnF_C2H2"/>
    <property type="match status" value="3"/>
</dbReference>
<accession>A0A2A6CQT7</accession>
<proteinExistence type="predicted"/>
<feature type="region of interest" description="Disordered" evidence="1">
    <location>
        <begin position="208"/>
        <end position="244"/>
    </location>
</feature>
<accession>A0A8R1UQ60</accession>
<reference evidence="3" key="1">
    <citation type="journal article" date="2008" name="Nat. Genet.">
        <title>The Pristionchus pacificus genome provides a unique perspective on nematode lifestyle and parasitism.</title>
        <authorList>
            <person name="Dieterich C."/>
            <person name="Clifton S.W."/>
            <person name="Schuster L.N."/>
            <person name="Chinwalla A."/>
            <person name="Delehaunty K."/>
            <person name="Dinkelacker I."/>
            <person name="Fulton L."/>
            <person name="Fulton R."/>
            <person name="Godfrey J."/>
            <person name="Minx P."/>
            <person name="Mitreva M."/>
            <person name="Roeseler W."/>
            <person name="Tian H."/>
            <person name="Witte H."/>
            <person name="Yang S.P."/>
            <person name="Wilson R.K."/>
            <person name="Sommer R.J."/>
        </authorList>
    </citation>
    <scope>NUCLEOTIDE SEQUENCE [LARGE SCALE GENOMIC DNA]</scope>
    <source>
        <strain evidence="3">PS312</strain>
    </source>
</reference>
<dbReference type="Proteomes" id="UP000005239">
    <property type="component" value="Unassembled WGS sequence"/>
</dbReference>
<keyword evidence="3" id="KW-1185">Reference proteome</keyword>
<evidence type="ECO:0000313" key="2">
    <source>
        <dbReference type="EnsemblMetazoa" id="PPA37910.1"/>
    </source>
</evidence>
<evidence type="ECO:0000256" key="1">
    <source>
        <dbReference type="SAM" id="MobiDB-lite"/>
    </source>
</evidence>
<organism evidence="2 3">
    <name type="scientific">Pristionchus pacificus</name>
    <name type="common">Parasitic nematode worm</name>
    <dbReference type="NCBI Taxonomy" id="54126"/>
    <lineage>
        <taxon>Eukaryota</taxon>
        <taxon>Metazoa</taxon>
        <taxon>Ecdysozoa</taxon>
        <taxon>Nematoda</taxon>
        <taxon>Chromadorea</taxon>
        <taxon>Rhabditida</taxon>
        <taxon>Rhabditina</taxon>
        <taxon>Diplogasteromorpha</taxon>
        <taxon>Diplogasteroidea</taxon>
        <taxon>Neodiplogasteridae</taxon>
        <taxon>Pristionchus</taxon>
    </lineage>
</organism>
<evidence type="ECO:0000313" key="3">
    <source>
        <dbReference type="Proteomes" id="UP000005239"/>
    </source>
</evidence>
<sequence length="491" mass="55878">MYAKILQIVHKAENTLKPFRDRVGDDKIIATKVIEAMRKVLKPHQRGSETETNTLLIYQKLAESAYEMHSFAKVIEKAKEDLEKQEGYDEDTVQLLIIGSALVGMLEKQQEEACEHYMQKTLTAIDNGSMKSTICPAPQLTARLPVLLQRGTAPLDIDQIDQEDSLIAPRKSIVNVKLPTVTVKAPSVPVPAILRSSRRVRMKRMTQRMIDRDNDSDCDEPSTSRAAKKPKIVDEDDDEDYRVEEERPVWADPSTLNGVKKEEDEVFFEQSPDGQEPANSFHSREIVEDFPEDQPADPSLLSVYSTQELGLELEVPWEGMGRVDEDSNIGQPSNKSCPFCPMKLIGKRSAITRHVKEQHKDLWMEFAPLTCDAPECDYRATNIVTMKAHANVSHDKDWADWQDQHLFDLPSGSLCPFCPATRKPIILNNLAEYRKHVDEQHQFDVPEKTRAIKCVDCNLTYQYTNELFFHWLRRGNTCGLGACLIPVEDIE</sequence>